<dbReference type="Pfam" id="PF00023">
    <property type="entry name" value="Ank"/>
    <property type="match status" value="2"/>
</dbReference>
<name>A0AAV8HWJ5_9POAL</name>
<dbReference type="Gene3D" id="1.25.40.10">
    <property type="entry name" value="Tetratricopeptide repeat domain"/>
    <property type="match status" value="1"/>
</dbReference>
<dbReference type="SMART" id="SM00028">
    <property type="entry name" value="TPR"/>
    <property type="match status" value="3"/>
</dbReference>
<dbReference type="InterPro" id="IPR051616">
    <property type="entry name" value="Cul2-RING_E3_ligase_SR"/>
</dbReference>
<dbReference type="PRINTS" id="PR01415">
    <property type="entry name" value="ANKYRIN"/>
</dbReference>
<dbReference type="PANTHER" id="PTHR46224:SF6">
    <property type="entry name" value="ANKYRIN REPEAT FAMILY PROTEIN"/>
    <property type="match status" value="1"/>
</dbReference>
<dbReference type="PANTHER" id="PTHR46224">
    <property type="entry name" value="ANKYRIN REPEAT FAMILY PROTEIN"/>
    <property type="match status" value="1"/>
</dbReference>
<feature type="repeat" description="ANK" evidence="1">
    <location>
        <begin position="225"/>
        <end position="257"/>
    </location>
</feature>
<dbReference type="AlphaFoldDB" id="A0AAV8HWJ5"/>
<feature type="repeat" description="ANK" evidence="1">
    <location>
        <begin position="197"/>
        <end position="229"/>
    </location>
</feature>
<comment type="caution">
    <text evidence="3">The sequence shown here is derived from an EMBL/GenBank/DDBJ whole genome shotgun (WGS) entry which is preliminary data.</text>
</comment>
<feature type="repeat" description="ANK" evidence="1">
    <location>
        <begin position="130"/>
        <end position="162"/>
    </location>
</feature>
<dbReference type="SUPFAM" id="SSF48403">
    <property type="entry name" value="Ankyrin repeat"/>
    <property type="match status" value="1"/>
</dbReference>
<evidence type="ECO:0000313" key="3">
    <source>
        <dbReference type="EMBL" id="KAJ4820944.1"/>
    </source>
</evidence>
<dbReference type="Pfam" id="PF12796">
    <property type="entry name" value="Ank_2"/>
    <property type="match status" value="2"/>
</dbReference>
<dbReference type="PROSITE" id="PS50297">
    <property type="entry name" value="ANK_REP_REGION"/>
    <property type="match status" value="4"/>
</dbReference>
<gene>
    <name evidence="3" type="ORF">LUZ62_033510</name>
</gene>
<evidence type="ECO:0000313" key="4">
    <source>
        <dbReference type="Proteomes" id="UP001140206"/>
    </source>
</evidence>
<dbReference type="InterPro" id="IPR019734">
    <property type="entry name" value="TPR_rpt"/>
</dbReference>
<dbReference type="SMART" id="SM00248">
    <property type="entry name" value="ANK"/>
    <property type="match status" value="6"/>
</dbReference>
<feature type="repeat" description="ANK" evidence="1">
    <location>
        <begin position="164"/>
        <end position="196"/>
    </location>
</feature>
<feature type="repeat" description="ANK" evidence="1">
    <location>
        <begin position="97"/>
        <end position="129"/>
    </location>
</feature>
<keyword evidence="4" id="KW-1185">Reference proteome</keyword>
<dbReference type="Gene3D" id="1.25.40.20">
    <property type="entry name" value="Ankyrin repeat-containing domain"/>
    <property type="match status" value="2"/>
</dbReference>
<reference evidence="3" key="1">
    <citation type="submission" date="2022-08" db="EMBL/GenBank/DDBJ databases">
        <authorList>
            <person name="Marques A."/>
        </authorList>
    </citation>
    <scope>NUCLEOTIDE SEQUENCE</scope>
    <source>
        <strain evidence="3">RhyPub2mFocal</strain>
        <tissue evidence="3">Leaves</tissue>
    </source>
</reference>
<dbReference type="PROSITE" id="PS50088">
    <property type="entry name" value="ANK_REPEAT"/>
    <property type="match status" value="5"/>
</dbReference>
<dbReference type="InterPro" id="IPR002110">
    <property type="entry name" value="Ankyrin_rpt"/>
</dbReference>
<protein>
    <submittedName>
        <fullName evidence="3">Ankyrin repeat family protein</fullName>
    </submittedName>
</protein>
<keyword evidence="1" id="KW-0040">ANK repeat</keyword>
<evidence type="ECO:0000256" key="2">
    <source>
        <dbReference type="PROSITE-ProRule" id="PRU00339"/>
    </source>
</evidence>
<accession>A0AAV8HWJ5</accession>
<keyword evidence="2" id="KW-0802">TPR repeat</keyword>
<dbReference type="Proteomes" id="UP001140206">
    <property type="component" value="Chromosome 1"/>
</dbReference>
<dbReference type="InterPro" id="IPR011990">
    <property type="entry name" value="TPR-like_helical_dom_sf"/>
</dbReference>
<sequence>MLQLTLLSLSPQLKRVSFTDQRKVKELLEAASSGDLRLLKEVVKELGEGKEIPDMIEEIKDATGLTALHLSAFFGRTEICQYLVEDLGFPVDFLSPIGDTPLSHAAIRGHVATSRYLISQGANPVASNTDGSTPLHHAARFGQDKLVKYLLSIGVPVDVTCNCATGAPLVMAALFGQTSTVEVLLQHHADVDTATSIGYTPLLSSVFAGSLECIKLLIKAGADLNLKCPLDMAIRRGSIEIMKCLLQAGADPNVRNEYGCLPIERAVMLKKWDVVGILFSLTSPVSELHDWSVHGILQYVKSHAFMEKHDAILKKNMADLKVKGAELVKKKEYLNASFSYTKAIEIDSGDAALYSNRSLCWHRMRDGELALEDALLAQRLRPEWPKAYYRIGAAFMLLEEYVQASQAFMDGLQLDSTNIEMKKAYWEAVDCLRKSHFGETTE</sequence>
<dbReference type="EMBL" id="JAMFTS010000001">
    <property type="protein sequence ID" value="KAJ4820944.1"/>
    <property type="molecule type" value="Genomic_DNA"/>
</dbReference>
<organism evidence="3 4">
    <name type="scientific">Rhynchospora pubera</name>
    <dbReference type="NCBI Taxonomy" id="906938"/>
    <lineage>
        <taxon>Eukaryota</taxon>
        <taxon>Viridiplantae</taxon>
        <taxon>Streptophyta</taxon>
        <taxon>Embryophyta</taxon>
        <taxon>Tracheophyta</taxon>
        <taxon>Spermatophyta</taxon>
        <taxon>Magnoliopsida</taxon>
        <taxon>Liliopsida</taxon>
        <taxon>Poales</taxon>
        <taxon>Cyperaceae</taxon>
        <taxon>Cyperoideae</taxon>
        <taxon>Rhynchosporeae</taxon>
        <taxon>Rhynchospora</taxon>
    </lineage>
</organism>
<dbReference type="InterPro" id="IPR036770">
    <property type="entry name" value="Ankyrin_rpt-contain_sf"/>
</dbReference>
<feature type="repeat" description="TPR" evidence="2">
    <location>
        <begin position="385"/>
        <end position="418"/>
    </location>
</feature>
<proteinExistence type="predicted"/>
<evidence type="ECO:0000256" key="1">
    <source>
        <dbReference type="PROSITE-ProRule" id="PRU00023"/>
    </source>
</evidence>
<dbReference type="SUPFAM" id="SSF48452">
    <property type="entry name" value="TPR-like"/>
    <property type="match status" value="1"/>
</dbReference>
<dbReference type="PROSITE" id="PS50005">
    <property type="entry name" value="TPR"/>
    <property type="match status" value="1"/>
</dbReference>